<dbReference type="SUPFAM" id="SSF57414">
    <property type="entry name" value="Hairpin loop containing domain-like"/>
    <property type="match status" value="1"/>
</dbReference>
<keyword evidence="1" id="KW-1015">Disulfide bond</keyword>
<feature type="domain" description="C-type lectin" evidence="2">
    <location>
        <begin position="114"/>
        <end position="218"/>
    </location>
</feature>
<gene>
    <name evidence="3" type="ORF">RRG08_042992</name>
</gene>
<dbReference type="EMBL" id="JAWDGP010007329">
    <property type="protein sequence ID" value="KAK3725574.1"/>
    <property type="molecule type" value="Genomic_DNA"/>
</dbReference>
<dbReference type="InterPro" id="IPR001304">
    <property type="entry name" value="C-type_lectin-like"/>
</dbReference>
<sequence length="240" mass="28141">MNFQAEFLDSRLKLKLLWTPYSQPFRKTTTASIDSNYRNLTDVKATSRIECGIRCARDALCTYFLFDLVSVSCHLLSYDVSGVPLNMDNYLTWEVYIVRSSCPDSKRYISEFDKCIVIHTHDELTWNEAQNYCQNDGGYLMTIGSIKEFEYFRERFSALLVQPQFFNLGAKKTGPNNDDFHWVFGSNVGDKIRPEFWYANMPDNLFGDEFCIAARWDDQFYLNDVTCEWYPGYFICEYSV</sequence>
<keyword evidence="4" id="KW-1185">Reference proteome</keyword>
<name>A0AAE1CP21_9GAST</name>
<evidence type="ECO:0000256" key="1">
    <source>
        <dbReference type="ARBA" id="ARBA00023157"/>
    </source>
</evidence>
<dbReference type="PROSITE" id="PS00615">
    <property type="entry name" value="C_TYPE_LECTIN_1"/>
    <property type="match status" value="1"/>
</dbReference>
<evidence type="ECO:0000259" key="2">
    <source>
        <dbReference type="PROSITE" id="PS50041"/>
    </source>
</evidence>
<dbReference type="Gene3D" id="3.10.100.10">
    <property type="entry name" value="Mannose-Binding Protein A, subunit A"/>
    <property type="match status" value="1"/>
</dbReference>
<evidence type="ECO:0000313" key="3">
    <source>
        <dbReference type="EMBL" id="KAK3725574.1"/>
    </source>
</evidence>
<dbReference type="CDD" id="cd00037">
    <property type="entry name" value="CLECT"/>
    <property type="match status" value="1"/>
</dbReference>
<proteinExistence type="predicted"/>
<dbReference type="PROSITE" id="PS50041">
    <property type="entry name" value="C_TYPE_LECTIN_2"/>
    <property type="match status" value="1"/>
</dbReference>
<dbReference type="AlphaFoldDB" id="A0AAE1CP21"/>
<reference evidence="3" key="1">
    <citation type="journal article" date="2023" name="G3 (Bethesda)">
        <title>A reference genome for the long-term kleptoplast-retaining sea slug Elysia crispata morphotype clarki.</title>
        <authorList>
            <person name="Eastman K.E."/>
            <person name="Pendleton A.L."/>
            <person name="Shaikh M.A."/>
            <person name="Suttiyut T."/>
            <person name="Ogas R."/>
            <person name="Tomko P."/>
            <person name="Gavelis G."/>
            <person name="Widhalm J.R."/>
            <person name="Wisecaver J.H."/>
        </authorList>
    </citation>
    <scope>NUCLEOTIDE SEQUENCE</scope>
    <source>
        <strain evidence="3">ECLA1</strain>
    </source>
</reference>
<organism evidence="3 4">
    <name type="scientific">Elysia crispata</name>
    <name type="common">lettuce slug</name>
    <dbReference type="NCBI Taxonomy" id="231223"/>
    <lineage>
        <taxon>Eukaryota</taxon>
        <taxon>Metazoa</taxon>
        <taxon>Spiralia</taxon>
        <taxon>Lophotrochozoa</taxon>
        <taxon>Mollusca</taxon>
        <taxon>Gastropoda</taxon>
        <taxon>Heterobranchia</taxon>
        <taxon>Euthyneura</taxon>
        <taxon>Panpulmonata</taxon>
        <taxon>Sacoglossa</taxon>
        <taxon>Placobranchoidea</taxon>
        <taxon>Plakobranchidae</taxon>
        <taxon>Elysia</taxon>
    </lineage>
</organism>
<evidence type="ECO:0000313" key="4">
    <source>
        <dbReference type="Proteomes" id="UP001283361"/>
    </source>
</evidence>
<dbReference type="Proteomes" id="UP001283361">
    <property type="component" value="Unassembled WGS sequence"/>
</dbReference>
<dbReference type="InterPro" id="IPR016187">
    <property type="entry name" value="CTDL_fold"/>
</dbReference>
<dbReference type="InterPro" id="IPR016186">
    <property type="entry name" value="C-type_lectin-like/link_sf"/>
</dbReference>
<dbReference type="Pfam" id="PF00059">
    <property type="entry name" value="Lectin_C"/>
    <property type="match status" value="1"/>
</dbReference>
<accession>A0AAE1CP21</accession>
<dbReference type="SUPFAM" id="SSF56436">
    <property type="entry name" value="C-type lectin-like"/>
    <property type="match status" value="1"/>
</dbReference>
<comment type="caution">
    <text evidence="3">The sequence shown here is derived from an EMBL/GenBank/DDBJ whole genome shotgun (WGS) entry which is preliminary data.</text>
</comment>
<dbReference type="InterPro" id="IPR018378">
    <property type="entry name" value="C-type_lectin_CS"/>
</dbReference>
<dbReference type="SMART" id="SM00034">
    <property type="entry name" value="CLECT"/>
    <property type="match status" value="1"/>
</dbReference>
<protein>
    <recommendedName>
        <fullName evidence="2">C-type lectin domain-containing protein</fullName>
    </recommendedName>
</protein>